<dbReference type="PANTHER" id="PTHR12110">
    <property type="entry name" value="HYDROXYPYRUVATE ISOMERASE"/>
    <property type="match status" value="1"/>
</dbReference>
<evidence type="ECO:0000313" key="4">
    <source>
        <dbReference type="Proteomes" id="UP001597055"/>
    </source>
</evidence>
<organism evidence="3 4">
    <name type="scientific">Microbacterium insulae</name>
    <dbReference type="NCBI Taxonomy" id="483014"/>
    <lineage>
        <taxon>Bacteria</taxon>
        <taxon>Bacillati</taxon>
        <taxon>Actinomycetota</taxon>
        <taxon>Actinomycetes</taxon>
        <taxon>Micrococcales</taxon>
        <taxon>Microbacteriaceae</taxon>
        <taxon>Microbacterium</taxon>
    </lineage>
</organism>
<keyword evidence="4" id="KW-1185">Reference proteome</keyword>
<dbReference type="EMBL" id="JBHTII010000001">
    <property type="protein sequence ID" value="MFD0790374.1"/>
    <property type="molecule type" value="Genomic_DNA"/>
</dbReference>
<reference evidence="4" key="1">
    <citation type="journal article" date="2019" name="Int. J. Syst. Evol. Microbiol.">
        <title>The Global Catalogue of Microorganisms (GCM) 10K type strain sequencing project: providing services to taxonomists for standard genome sequencing and annotation.</title>
        <authorList>
            <consortium name="The Broad Institute Genomics Platform"/>
            <consortium name="The Broad Institute Genome Sequencing Center for Infectious Disease"/>
            <person name="Wu L."/>
            <person name="Ma J."/>
        </authorList>
    </citation>
    <scope>NUCLEOTIDE SEQUENCE [LARGE SCALE GENOMIC DNA]</scope>
    <source>
        <strain evidence="4">CCUG 54523</strain>
    </source>
</reference>
<accession>A0ABW3AHW7</accession>
<comment type="caution">
    <text evidence="3">The sequence shown here is derived from an EMBL/GenBank/DDBJ whole genome shotgun (WGS) entry which is preliminary data.</text>
</comment>
<dbReference type="GO" id="GO:0016853">
    <property type="term" value="F:isomerase activity"/>
    <property type="evidence" value="ECO:0007669"/>
    <property type="project" value="UniProtKB-KW"/>
</dbReference>
<dbReference type="PANTHER" id="PTHR12110:SF53">
    <property type="entry name" value="BLR5974 PROTEIN"/>
    <property type="match status" value="1"/>
</dbReference>
<evidence type="ECO:0000313" key="3">
    <source>
        <dbReference type="EMBL" id="MFD0790374.1"/>
    </source>
</evidence>
<dbReference type="SUPFAM" id="SSF51658">
    <property type="entry name" value="Xylose isomerase-like"/>
    <property type="match status" value="1"/>
</dbReference>
<keyword evidence="1" id="KW-0119">Carbohydrate metabolism</keyword>
<sequence length="320" mass="34005">MSTTTIALSSYSLREELGPIAAAFTADDGTEHVFRQEFPQRMTIGDFPLRVAARTKATAVEAVAFQFDGPEDPQIDRFATNARRAGLELANAAVDHGNLLGRDPARRAEDVTAMKVWIARFADVGFRRVRVNAGSPFSSDRSSRPPSHLVDALGDLGGYAASVGARLLIENHGGSSSDPAWIAELLGAVGARDLGLLLDTANFDTILMPLMEALRSPAGMEAASLDSLDLTPVYEGIGALAPHAELVHMKAHWATADGASGPVDMSTVRGILSANGYSGPLTLEYEGQGGDPWTIVGAIIDRLTASVEVNRHRTLMSRTI</sequence>
<name>A0ABW3AHW7_9MICO</name>
<dbReference type="InterPro" id="IPR050312">
    <property type="entry name" value="IolE/XylAMocC-like"/>
</dbReference>
<keyword evidence="3" id="KW-0413">Isomerase</keyword>
<dbReference type="InterPro" id="IPR036237">
    <property type="entry name" value="Xyl_isomerase-like_sf"/>
</dbReference>
<dbReference type="RefSeq" id="WP_204978166.1">
    <property type="nucleotide sequence ID" value="NZ_JBHTII010000001.1"/>
</dbReference>
<proteinExistence type="predicted"/>
<protein>
    <submittedName>
        <fullName evidence="3">Sugar phosphate isomerase/epimerase family protein</fullName>
    </submittedName>
</protein>
<dbReference type="InterPro" id="IPR013022">
    <property type="entry name" value="Xyl_isomerase-like_TIM-brl"/>
</dbReference>
<evidence type="ECO:0000256" key="1">
    <source>
        <dbReference type="ARBA" id="ARBA00023277"/>
    </source>
</evidence>
<dbReference type="Gene3D" id="3.20.20.150">
    <property type="entry name" value="Divalent-metal-dependent TIM barrel enzymes"/>
    <property type="match status" value="1"/>
</dbReference>
<gene>
    <name evidence="3" type="ORF">ACFQ0P_08190</name>
</gene>
<evidence type="ECO:0000259" key="2">
    <source>
        <dbReference type="Pfam" id="PF01261"/>
    </source>
</evidence>
<dbReference type="Pfam" id="PF01261">
    <property type="entry name" value="AP_endonuc_2"/>
    <property type="match status" value="1"/>
</dbReference>
<feature type="domain" description="Xylose isomerase-like TIM barrel" evidence="2">
    <location>
        <begin position="50"/>
        <end position="289"/>
    </location>
</feature>
<dbReference type="Proteomes" id="UP001597055">
    <property type="component" value="Unassembled WGS sequence"/>
</dbReference>